<keyword evidence="1" id="KW-1133">Transmembrane helix</keyword>
<feature type="signal peptide" evidence="2">
    <location>
        <begin position="1"/>
        <end position="31"/>
    </location>
</feature>
<keyword evidence="2" id="KW-0732">Signal</keyword>
<protein>
    <submittedName>
        <fullName evidence="3">Uncharacterized protein</fullName>
    </submittedName>
</protein>
<sequence length="266" mass="28953">MKTKLKKLISLILFTQIFLCIFLLFPNPSNAADSYTFKIPIPGFESVKFDGTTRPIAEFIQAVYKYAIGIVAILATVVIMIGGVVWITAAGDSGRIGEAKQYITGAMTGLVLALCSFMILQTVNPDLVTFKPIGVKTVDPIPSSLLSDDSCTSQFGTWIGVSNQHDENAAKINCNLICDNNYSELTEYSSGFKYCCKCAVSLTQNLTGNPDDIGCCAYFDLTSLNCSGPHTNVTRQWCNANIPNSNFQPGFSTTLTTCDCNLMNYK</sequence>
<organism evidence="3 4">
    <name type="scientific">Candidatus Falkowbacteria bacterium GW2011_GWE1_38_31</name>
    <dbReference type="NCBI Taxonomy" id="1618638"/>
    <lineage>
        <taxon>Bacteria</taxon>
        <taxon>Candidatus Falkowiibacteriota</taxon>
    </lineage>
</organism>
<dbReference type="Pfam" id="PF18895">
    <property type="entry name" value="T4SS_pilin"/>
    <property type="match status" value="1"/>
</dbReference>
<accession>A0A0G0JUH1</accession>
<keyword evidence="1" id="KW-0472">Membrane</keyword>
<comment type="caution">
    <text evidence="3">The sequence shown here is derived from an EMBL/GenBank/DDBJ whole genome shotgun (WGS) entry which is preliminary data.</text>
</comment>
<dbReference type="InterPro" id="IPR043993">
    <property type="entry name" value="T4SS_pilin"/>
</dbReference>
<dbReference type="Proteomes" id="UP000034022">
    <property type="component" value="Unassembled WGS sequence"/>
</dbReference>
<keyword evidence="1" id="KW-0812">Transmembrane</keyword>
<proteinExistence type="predicted"/>
<feature type="transmembrane region" description="Helical" evidence="1">
    <location>
        <begin position="66"/>
        <end position="90"/>
    </location>
</feature>
<dbReference type="EMBL" id="LBUU01000005">
    <property type="protein sequence ID" value="KKQ70327.1"/>
    <property type="molecule type" value="Genomic_DNA"/>
</dbReference>
<name>A0A0G0JUH1_9BACT</name>
<evidence type="ECO:0000256" key="2">
    <source>
        <dbReference type="SAM" id="SignalP"/>
    </source>
</evidence>
<evidence type="ECO:0000313" key="4">
    <source>
        <dbReference type="Proteomes" id="UP000034022"/>
    </source>
</evidence>
<feature type="transmembrane region" description="Helical" evidence="1">
    <location>
        <begin position="102"/>
        <end position="120"/>
    </location>
</feature>
<evidence type="ECO:0000256" key="1">
    <source>
        <dbReference type="SAM" id="Phobius"/>
    </source>
</evidence>
<feature type="chain" id="PRO_5002532921" evidence="2">
    <location>
        <begin position="32"/>
        <end position="266"/>
    </location>
</feature>
<gene>
    <name evidence="3" type="ORF">US91_C0005G0032</name>
</gene>
<evidence type="ECO:0000313" key="3">
    <source>
        <dbReference type="EMBL" id="KKQ70327.1"/>
    </source>
</evidence>
<dbReference type="AlphaFoldDB" id="A0A0G0JUH1"/>
<reference evidence="3 4" key="1">
    <citation type="journal article" date="2015" name="Nature">
        <title>rRNA introns, odd ribosomes, and small enigmatic genomes across a large radiation of phyla.</title>
        <authorList>
            <person name="Brown C.T."/>
            <person name="Hug L.A."/>
            <person name="Thomas B.C."/>
            <person name="Sharon I."/>
            <person name="Castelle C.J."/>
            <person name="Singh A."/>
            <person name="Wilkins M.J."/>
            <person name="Williams K.H."/>
            <person name="Banfield J.F."/>
        </authorList>
    </citation>
    <scope>NUCLEOTIDE SEQUENCE [LARGE SCALE GENOMIC DNA]</scope>
</reference>